<proteinExistence type="predicted"/>
<sequence length="137" mass="14215">MRLLVAIVVLLMIPLDAIAGTRTAAPAEIEKAIRQHVIKLQATEYRDARTVIAQNGIVVVIYTIEGACAGINPRAKPGTCSNNWVRYMVALSNHRITPPAAIGGNGGLSDTGVKISDGIIEVSGISAGPNDAASGSK</sequence>
<feature type="signal peptide" evidence="1">
    <location>
        <begin position="1"/>
        <end position="19"/>
    </location>
</feature>
<organism evidence="2 3">
    <name type="scientific">Paraburkholderia edwinii</name>
    <dbReference type="NCBI Taxonomy" id="2861782"/>
    <lineage>
        <taxon>Bacteria</taxon>
        <taxon>Pseudomonadati</taxon>
        <taxon>Pseudomonadota</taxon>
        <taxon>Betaproteobacteria</taxon>
        <taxon>Burkholderiales</taxon>
        <taxon>Burkholderiaceae</taxon>
        <taxon>Paraburkholderia</taxon>
    </lineage>
</organism>
<dbReference type="EMBL" id="CP080096">
    <property type="protein sequence ID" value="QYD72954.1"/>
    <property type="molecule type" value="Genomic_DNA"/>
</dbReference>
<accession>A0ABX8V137</accession>
<keyword evidence="3" id="KW-1185">Reference proteome</keyword>
<reference evidence="2 3" key="1">
    <citation type="submission" date="2021-07" db="EMBL/GenBank/DDBJ databases">
        <title>Paraburkholderia edwinii protects Aspergillus sp. from phenazines by acting as a toxin sponge.</title>
        <authorList>
            <person name="Dahlstrom K.M."/>
            <person name="Newman D.K."/>
        </authorList>
    </citation>
    <scope>NUCLEOTIDE SEQUENCE [LARGE SCALE GENOMIC DNA]</scope>
    <source>
        <strain evidence="2 3">Pe01</strain>
    </source>
</reference>
<dbReference type="Proteomes" id="UP000826462">
    <property type="component" value="Chromosome 2"/>
</dbReference>
<keyword evidence="1" id="KW-0732">Signal</keyword>
<gene>
    <name evidence="2" type="ORF">KZJ38_25070</name>
</gene>
<name>A0ABX8V137_9BURK</name>
<feature type="chain" id="PRO_5047349375" evidence="1">
    <location>
        <begin position="20"/>
        <end position="137"/>
    </location>
</feature>
<evidence type="ECO:0000313" key="2">
    <source>
        <dbReference type="EMBL" id="QYD72954.1"/>
    </source>
</evidence>
<evidence type="ECO:0000256" key="1">
    <source>
        <dbReference type="SAM" id="SignalP"/>
    </source>
</evidence>
<evidence type="ECO:0000313" key="3">
    <source>
        <dbReference type="Proteomes" id="UP000826462"/>
    </source>
</evidence>
<dbReference type="RefSeq" id="WP_219802445.1">
    <property type="nucleotide sequence ID" value="NZ_CP080096.1"/>
</dbReference>
<protein>
    <submittedName>
        <fullName evidence="2">Uncharacterized protein</fullName>
    </submittedName>
</protein>